<proteinExistence type="predicted"/>
<gene>
    <name evidence="12" type="ORF">CO674_12000</name>
    <name evidence="11" type="ORF">RJJ65_07325</name>
</gene>
<dbReference type="EMBL" id="NWSY01000008">
    <property type="protein sequence ID" value="PDT23180.1"/>
    <property type="molecule type" value="Genomic_DNA"/>
</dbReference>
<keyword evidence="13" id="KW-1185">Reference proteome</keyword>
<evidence type="ECO:0000259" key="10">
    <source>
        <dbReference type="PROSITE" id="PS51186"/>
    </source>
</evidence>
<evidence type="ECO:0000256" key="1">
    <source>
        <dbReference type="ARBA" id="ARBA00011738"/>
    </source>
</evidence>
<evidence type="ECO:0000256" key="5">
    <source>
        <dbReference type="ARBA" id="ARBA00023251"/>
    </source>
</evidence>
<dbReference type="InterPro" id="IPR000182">
    <property type="entry name" value="GNAT_dom"/>
</dbReference>
<evidence type="ECO:0000256" key="7">
    <source>
        <dbReference type="ARBA" id="ARBA00029660"/>
    </source>
</evidence>
<evidence type="ECO:0000256" key="6">
    <source>
        <dbReference type="ARBA" id="ARBA00023315"/>
    </source>
</evidence>
<dbReference type="EMBL" id="JAVLSF010000003">
    <property type="protein sequence ID" value="MDR9772467.1"/>
    <property type="molecule type" value="Genomic_DNA"/>
</dbReference>
<keyword evidence="5 9" id="KW-0046">Antibiotic resistance</keyword>
<feature type="domain" description="N-acetyltransferase" evidence="10">
    <location>
        <begin position="3"/>
        <end position="150"/>
    </location>
</feature>
<name>A0A2A6KF70_9HYPH</name>
<dbReference type="PROSITE" id="PS51186">
    <property type="entry name" value="GNAT"/>
    <property type="match status" value="1"/>
</dbReference>
<dbReference type="InterPro" id="IPR024170">
    <property type="entry name" value="Aminoglycoside_N6-AcTrfrase"/>
</dbReference>
<comment type="catalytic activity">
    <reaction evidence="8 9">
        <text>kanamycin B + acetyl-CoA = N(6')-acetylkanamycin B + CoA + H(+)</text>
        <dbReference type="Rhea" id="RHEA:16449"/>
        <dbReference type="ChEBI" id="CHEBI:15378"/>
        <dbReference type="ChEBI" id="CHEBI:57287"/>
        <dbReference type="ChEBI" id="CHEBI:57288"/>
        <dbReference type="ChEBI" id="CHEBI:58390"/>
        <dbReference type="ChEBI" id="CHEBI:58549"/>
        <dbReference type="EC" id="2.3.1.82"/>
    </reaction>
</comment>
<comment type="function">
    <text evidence="9">Catalyzes the transfer of an acetyl group from acetyl-CoA to the 6'-amino group of aminoglycoside molecules conferring resistance to antibiotics containing the purpurosamine ring.</text>
</comment>
<dbReference type="CDD" id="cd04301">
    <property type="entry name" value="NAT_SF"/>
    <property type="match status" value="1"/>
</dbReference>
<evidence type="ECO:0000256" key="4">
    <source>
        <dbReference type="ARBA" id="ARBA00022679"/>
    </source>
</evidence>
<evidence type="ECO:0000313" key="12">
    <source>
        <dbReference type="EMBL" id="PDT23180.1"/>
    </source>
</evidence>
<dbReference type="Proteomes" id="UP000219914">
    <property type="component" value="Unassembled WGS sequence"/>
</dbReference>
<dbReference type="PIRSF" id="PIRSF000452">
    <property type="entry name" value="6-N-acetyltransf"/>
    <property type="match status" value="1"/>
</dbReference>
<evidence type="ECO:0000313" key="14">
    <source>
        <dbReference type="Proteomes" id="UP001268610"/>
    </source>
</evidence>
<reference evidence="12 13" key="1">
    <citation type="submission" date="2017-09" db="EMBL/GenBank/DDBJ databases">
        <title>Comparative genomics of rhizobia isolated from Phaseolus vulgaris in China.</title>
        <authorList>
            <person name="Tong W."/>
        </authorList>
    </citation>
    <scope>NUCLEOTIDE SEQUENCE [LARGE SCALE GENOMIC DNA]</scope>
    <source>
        <strain evidence="12 13">FH14</strain>
    </source>
</reference>
<sequence length="150" mass="16490">MEAIIEAGTIKDVEPWAQLRLALWPHHSLEDHRAELGRAFLSESGEAVAFIARNAANEAVGFAEATLRHDYVNGCSSSPVLFLEGIYVRPVDRRKGIARLLCNSVADWGKSLGCVEFGSDALLENSASHALHTALGFEETQRVVFFRKPL</sequence>
<accession>A0A2A6KF70</accession>
<keyword evidence="4 9" id="KW-0808">Transferase</keyword>
<reference evidence="11" key="2">
    <citation type="submission" date="2023-04" db="EMBL/GenBank/DDBJ databases">
        <title>Genomic characterization of faba bean (Vicia faba) microsymbionts in Mexican soils.</title>
        <authorList>
            <person name="Rivera Orduna F.N."/>
            <person name="Guevara-Luna J."/>
            <person name="Yan J."/>
            <person name="Arroyo-Herrera I."/>
            <person name="Li Y."/>
            <person name="Vasquez-Murrieta M.S."/>
            <person name="Wang E.T."/>
        </authorList>
    </citation>
    <scope>NUCLEOTIDE SEQUENCE</scope>
    <source>
        <strain evidence="11">CH26</strain>
    </source>
</reference>
<protein>
    <recommendedName>
        <fullName evidence="3 9">Aminoglycoside N(6')-acetyltransferase type 1</fullName>
        <ecNumber evidence="2 9">2.3.1.82</ecNumber>
    </recommendedName>
    <alternativeName>
        <fullName evidence="7 9">Aminoglycoside resistance protein</fullName>
    </alternativeName>
</protein>
<comment type="subunit">
    <text evidence="1 9">Homodimer.</text>
</comment>
<keyword evidence="6 9" id="KW-0012">Acyltransferase</keyword>
<evidence type="ECO:0000313" key="13">
    <source>
        <dbReference type="Proteomes" id="UP000219914"/>
    </source>
</evidence>
<dbReference type="Proteomes" id="UP001268610">
    <property type="component" value="Unassembled WGS sequence"/>
</dbReference>
<dbReference type="AlphaFoldDB" id="A0A2A6KF70"/>
<dbReference type="GO" id="GO:0046677">
    <property type="term" value="P:response to antibiotic"/>
    <property type="evidence" value="ECO:0007669"/>
    <property type="project" value="UniProtKB-KW"/>
</dbReference>
<dbReference type="GO" id="GO:0047663">
    <property type="term" value="F:aminoglycoside 6'-N-acetyltransferase activity"/>
    <property type="evidence" value="ECO:0007669"/>
    <property type="project" value="UniProtKB-EC"/>
</dbReference>
<dbReference type="Gene3D" id="3.40.630.30">
    <property type="match status" value="1"/>
</dbReference>
<dbReference type="Pfam" id="PF00583">
    <property type="entry name" value="Acetyltransf_1"/>
    <property type="match status" value="1"/>
</dbReference>
<evidence type="ECO:0000256" key="8">
    <source>
        <dbReference type="ARBA" id="ARBA00048923"/>
    </source>
</evidence>
<evidence type="ECO:0000256" key="9">
    <source>
        <dbReference type="PIRNR" id="PIRNR000452"/>
    </source>
</evidence>
<dbReference type="NCBIfam" id="NF043067">
    <property type="entry name" value="AAC_6p_group_E"/>
    <property type="match status" value="1"/>
</dbReference>
<comment type="caution">
    <text evidence="11">The sequence shown here is derived from an EMBL/GenBank/DDBJ whole genome shotgun (WGS) entry which is preliminary data.</text>
</comment>
<dbReference type="EC" id="2.3.1.82" evidence="2 9"/>
<organism evidence="11 14">
    <name type="scientific">Rhizobium hidalgonense</name>
    <dbReference type="NCBI Taxonomy" id="1538159"/>
    <lineage>
        <taxon>Bacteria</taxon>
        <taxon>Pseudomonadati</taxon>
        <taxon>Pseudomonadota</taxon>
        <taxon>Alphaproteobacteria</taxon>
        <taxon>Hyphomicrobiales</taxon>
        <taxon>Rhizobiaceae</taxon>
        <taxon>Rhizobium/Agrobacterium group</taxon>
        <taxon>Rhizobium</taxon>
    </lineage>
</organism>
<evidence type="ECO:0000256" key="2">
    <source>
        <dbReference type="ARBA" id="ARBA00012888"/>
    </source>
</evidence>
<evidence type="ECO:0000313" key="11">
    <source>
        <dbReference type="EMBL" id="MDR9772467.1"/>
    </source>
</evidence>
<dbReference type="RefSeq" id="WP_003565116.1">
    <property type="nucleotide sequence ID" value="NZ_CP054027.1"/>
</dbReference>
<evidence type="ECO:0000256" key="3">
    <source>
        <dbReference type="ARBA" id="ARBA00017677"/>
    </source>
</evidence>
<dbReference type="SUPFAM" id="SSF55729">
    <property type="entry name" value="Acyl-CoA N-acyltransferases (Nat)"/>
    <property type="match status" value="1"/>
</dbReference>
<dbReference type="InterPro" id="IPR016181">
    <property type="entry name" value="Acyl_CoA_acyltransferase"/>
</dbReference>